<accession>A0A6G1CVZ5</accession>
<evidence type="ECO:0000313" key="1">
    <source>
        <dbReference type="EMBL" id="KAF0904336.1"/>
    </source>
</evidence>
<protein>
    <submittedName>
        <fullName evidence="1">Uncharacterized protein</fullName>
    </submittedName>
</protein>
<dbReference type="EMBL" id="SPHZ02000008">
    <property type="protein sequence ID" value="KAF0904336.1"/>
    <property type="molecule type" value="Genomic_DNA"/>
</dbReference>
<comment type="caution">
    <text evidence="1">The sequence shown here is derived from an EMBL/GenBank/DDBJ whole genome shotgun (WGS) entry which is preliminary data.</text>
</comment>
<reference evidence="1 2" key="1">
    <citation type="submission" date="2019-11" db="EMBL/GenBank/DDBJ databases">
        <title>Whole genome sequence of Oryza granulata.</title>
        <authorList>
            <person name="Li W."/>
        </authorList>
    </citation>
    <scope>NUCLEOTIDE SEQUENCE [LARGE SCALE GENOMIC DNA]</scope>
    <source>
        <strain evidence="2">cv. Menghai</strain>
        <tissue evidence="1">Leaf</tissue>
    </source>
</reference>
<keyword evidence="2" id="KW-1185">Reference proteome</keyword>
<dbReference type="AlphaFoldDB" id="A0A6G1CVZ5"/>
<dbReference type="Proteomes" id="UP000479710">
    <property type="component" value="Unassembled WGS sequence"/>
</dbReference>
<proteinExistence type="predicted"/>
<evidence type="ECO:0000313" key="2">
    <source>
        <dbReference type="Proteomes" id="UP000479710"/>
    </source>
</evidence>
<sequence length="118" mass="12520">MQGRKQAQVGGWLAVEQRIGMKDVGPCSGRSTCRNGSGSCRPTRRIDQEESDLKQLTSGVCSSSLSGNSVGFRPTCVVVLAGVARVDVNDGLLPGVEVESPRLANVWFCDILAASREP</sequence>
<name>A0A6G1CVZ5_9ORYZ</name>
<organism evidence="1 2">
    <name type="scientific">Oryza meyeriana var. granulata</name>
    <dbReference type="NCBI Taxonomy" id="110450"/>
    <lineage>
        <taxon>Eukaryota</taxon>
        <taxon>Viridiplantae</taxon>
        <taxon>Streptophyta</taxon>
        <taxon>Embryophyta</taxon>
        <taxon>Tracheophyta</taxon>
        <taxon>Spermatophyta</taxon>
        <taxon>Magnoliopsida</taxon>
        <taxon>Liliopsida</taxon>
        <taxon>Poales</taxon>
        <taxon>Poaceae</taxon>
        <taxon>BOP clade</taxon>
        <taxon>Oryzoideae</taxon>
        <taxon>Oryzeae</taxon>
        <taxon>Oryzinae</taxon>
        <taxon>Oryza</taxon>
        <taxon>Oryza meyeriana</taxon>
    </lineage>
</organism>
<gene>
    <name evidence="1" type="ORF">E2562_033409</name>
</gene>